<dbReference type="Proteomes" id="UP000663877">
    <property type="component" value="Unassembled WGS sequence"/>
</dbReference>
<name>A0A815CEF0_9BILA</name>
<accession>A0A815CEF0</accession>
<dbReference type="Proteomes" id="UP000663832">
    <property type="component" value="Unassembled WGS sequence"/>
</dbReference>
<evidence type="ECO:0000313" key="5">
    <source>
        <dbReference type="Proteomes" id="UP000663877"/>
    </source>
</evidence>
<evidence type="ECO:0000313" key="3">
    <source>
        <dbReference type="EMBL" id="CAF1565603.1"/>
    </source>
</evidence>
<keyword evidence="1" id="KW-0472">Membrane</keyword>
<gene>
    <name evidence="2" type="ORF">BJG266_LOCUS31312</name>
    <name evidence="3" type="ORF">QVE165_LOCUS48319</name>
</gene>
<proteinExistence type="predicted"/>
<keyword evidence="1" id="KW-1133">Transmembrane helix</keyword>
<dbReference type="OrthoDB" id="10011262at2759"/>
<dbReference type="AlphaFoldDB" id="A0A815CEF0"/>
<evidence type="ECO:0000256" key="1">
    <source>
        <dbReference type="SAM" id="Phobius"/>
    </source>
</evidence>
<dbReference type="EMBL" id="CAJNOM010000808">
    <property type="protein sequence ID" value="CAF1565603.1"/>
    <property type="molecule type" value="Genomic_DNA"/>
</dbReference>
<dbReference type="EMBL" id="CAJNOI010000454">
    <property type="protein sequence ID" value="CAF1283045.1"/>
    <property type="molecule type" value="Genomic_DNA"/>
</dbReference>
<keyword evidence="1" id="KW-0812">Transmembrane</keyword>
<organism evidence="2 5">
    <name type="scientific">Adineta steineri</name>
    <dbReference type="NCBI Taxonomy" id="433720"/>
    <lineage>
        <taxon>Eukaryota</taxon>
        <taxon>Metazoa</taxon>
        <taxon>Spiralia</taxon>
        <taxon>Gnathifera</taxon>
        <taxon>Rotifera</taxon>
        <taxon>Eurotatoria</taxon>
        <taxon>Bdelloidea</taxon>
        <taxon>Adinetida</taxon>
        <taxon>Adinetidae</taxon>
        <taxon>Adineta</taxon>
    </lineage>
</organism>
<reference evidence="2" key="1">
    <citation type="submission" date="2021-02" db="EMBL/GenBank/DDBJ databases">
        <authorList>
            <person name="Nowell W R."/>
        </authorList>
    </citation>
    <scope>NUCLEOTIDE SEQUENCE</scope>
</reference>
<protein>
    <submittedName>
        <fullName evidence="2">Uncharacterized protein</fullName>
    </submittedName>
</protein>
<comment type="caution">
    <text evidence="2">The sequence shown here is derived from an EMBL/GenBank/DDBJ whole genome shotgun (WGS) entry which is preliminary data.</text>
</comment>
<sequence>MSTLKNVQRNIIAAIFLSSVAYGQIFYCYEANLTNTPLQCNGKSTWERSNNINLLFLLTYVTNGIPFYIYTLSGGTIFRKALRDFAFD</sequence>
<evidence type="ECO:0000313" key="4">
    <source>
        <dbReference type="Proteomes" id="UP000663832"/>
    </source>
</evidence>
<feature type="transmembrane region" description="Helical" evidence="1">
    <location>
        <begin position="52"/>
        <end position="70"/>
    </location>
</feature>
<keyword evidence="4" id="KW-1185">Reference proteome</keyword>
<feature type="transmembrane region" description="Helical" evidence="1">
    <location>
        <begin position="12"/>
        <end position="32"/>
    </location>
</feature>
<evidence type="ECO:0000313" key="2">
    <source>
        <dbReference type="EMBL" id="CAF1283045.1"/>
    </source>
</evidence>